<keyword evidence="1" id="KW-1133">Transmembrane helix</keyword>
<evidence type="ECO:0000313" key="2">
    <source>
        <dbReference type="EMBL" id="MCZ0833246.1"/>
    </source>
</evidence>
<keyword evidence="3" id="KW-1185">Reference proteome</keyword>
<organism evidence="2 3">
    <name type="scientific">Brevibacillus halotolerans</name>
    <dbReference type="NCBI Taxonomy" id="1507437"/>
    <lineage>
        <taxon>Bacteria</taxon>
        <taxon>Bacillati</taxon>
        <taxon>Bacillota</taxon>
        <taxon>Bacilli</taxon>
        <taxon>Bacillales</taxon>
        <taxon>Paenibacillaceae</taxon>
        <taxon>Brevibacillus</taxon>
    </lineage>
</organism>
<evidence type="ECO:0000256" key="1">
    <source>
        <dbReference type="SAM" id="Phobius"/>
    </source>
</evidence>
<proteinExistence type="predicted"/>
<feature type="transmembrane region" description="Helical" evidence="1">
    <location>
        <begin position="37"/>
        <end position="58"/>
    </location>
</feature>
<gene>
    <name evidence="2" type="ORF">O0535_21275</name>
</gene>
<reference evidence="2" key="1">
    <citation type="submission" date="2022-09" db="EMBL/GenBank/DDBJ databases">
        <title>Genome analysis and characterization of larvicidal activity of Brevibacillus strains.</title>
        <authorList>
            <person name="Patrusheva E.V."/>
            <person name="Izotova A.O."/>
            <person name="Toshchakov S.V."/>
            <person name="Sineoky S.P."/>
        </authorList>
    </citation>
    <scope>NUCLEOTIDE SEQUENCE</scope>
    <source>
        <strain evidence="2">VKPM_B-13244</strain>
    </source>
</reference>
<keyword evidence="1" id="KW-0812">Transmembrane</keyword>
<accession>A0ABT4I2G4</accession>
<evidence type="ECO:0000313" key="3">
    <source>
        <dbReference type="Proteomes" id="UP001067708"/>
    </source>
</evidence>
<protein>
    <submittedName>
        <fullName evidence="2">Uncharacterized protein</fullName>
    </submittedName>
</protein>
<name>A0ABT4I2G4_9BACL</name>
<dbReference type="Proteomes" id="UP001067708">
    <property type="component" value="Unassembled WGS sequence"/>
</dbReference>
<dbReference type="EMBL" id="JAPTNG010000021">
    <property type="protein sequence ID" value="MCZ0833246.1"/>
    <property type="molecule type" value="Genomic_DNA"/>
</dbReference>
<comment type="caution">
    <text evidence="2">The sequence shown here is derived from an EMBL/GenBank/DDBJ whole genome shotgun (WGS) entry which is preliminary data.</text>
</comment>
<sequence>MSSGREVRTVNSFWRFIASYFVATLIWVLMWNNAEGMVPSIQVAWFTIGVVVGSILIMNLKNTSPRNQQILYLLLGWLSIYATIHLFEWKVKMITMAF</sequence>
<keyword evidence="1" id="KW-0472">Membrane</keyword>
<feature type="transmembrane region" description="Helical" evidence="1">
    <location>
        <begin position="12"/>
        <end position="31"/>
    </location>
</feature>
<feature type="transmembrane region" description="Helical" evidence="1">
    <location>
        <begin position="70"/>
        <end position="87"/>
    </location>
</feature>